<feature type="transmembrane region" description="Helical" evidence="1">
    <location>
        <begin position="51"/>
        <end position="70"/>
    </location>
</feature>
<comment type="caution">
    <text evidence="2">The sequence shown here is derived from an EMBL/GenBank/DDBJ whole genome shotgun (WGS) entry which is preliminary data.</text>
</comment>
<keyword evidence="1" id="KW-0472">Membrane</keyword>
<dbReference type="EMBL" id="BOMW01000097">
    <property type="protein sequence ID" value="GIF09704.1"/>
    <property type="molecule type" value="Genomic_DNA"/>
</dbReference>
<keyword evidence="1" id="KW-1133">Transmembrane helix</keyword>
<evidence type="ECO:0000313" key="3">
    <source>
        <dbReference type="Proteomes" id="UP000629619"/>
    </source>
</evidence>
<proteinExistence type="predicted"/>
<reference evidence="2" key="1">
    <citation type="submission" date="2021-01" db="EMBL/GenBank/DDBJ databases">
        <title>Whole genome shotgun sequence of Actinoplanes siamensis NBRC 109076.</title>
        <authorList>
            <person name="Komaki H."/>
            <person name="Tamura T."/>
        </authorList>
    </citation>
    <scope>NUCLEOTIDE SEQUENCE</scope>
    <source>
        <strain evidence="2">NBRC 109076</strain>
    </source>
</reference>
<gene>
    <name evidence="2" type="ORF">Asi03nite_72420</name>
</gene>
<keyword evidence="3" id="KW-1185">Reference proteome</keyword>
<organism evidence="2 3">
    <name type="scientific">Actinoplanes siamensis</name>
    <dbReference type="NCBI Taxonomy" id="1223317"/>
    <lineage>
        <taxon>Bacteria</taxon>
        <taxon>Bacillati</taxon>
        <taxon>Actinomycetota</taxon>
        <taxon>Actinomycetes</taxon>
        <taxon>Micromonosporales</taxon>
        <taxon>Micromonosporaceae</taxon>
        <taxon>Actinoplanes</taxon>
    </lineage>
</organism>
<evidence type="ECO:0000313" key="2">
    <source>
        <dbReference type="EMBL" id="GIF09704.1"/>
    </source>
</evidence>
<feature type="transmembrane region" description="Helical" evidence="1">
    <location>
        <begin position="6"/>
        <end position="31"/>
    </location>
</feature>
<sequence>MAALYVVLVLVALGWPLIAVGACALVILALVRLAGGQVEQGASPMPGRWGWPLSAGMAMAAIASYGYGLARTTSLSMTDAEDRCVLVSRNAFGYEHPLSSDGAMSLWPLHDTTCGPDLVPAFLNPLVIALAVLCLTLVVVTAAARARREG</sequence>
<feature type="transmembrane region" description="Helical" evidence="1">
    <location>
        <begin position="126"/>
        <end position="144"/>
    </location>
</feature>
<dbReference type="RefSeq" id="WP_203684991.1">
    <property type="nucleotide sequence ID" value="NZ_BOMW01000097.1"/>
</dbReference>
<keyword evidence="1" id="KW-0812">Transmembrane</keyword>
<name>A0A919NFE8_9ACTN</name>
<protein>
    <submittedName>
        <fullName evidence="2">Uncharacterized protein</fullName>
    </submittedName>
</protein>
<dbReference type="AlphaFoldDB" id="A0A919NFE8"/>
<accession>A0A919NFE8</accession>
<dbReference type="Proteomes" id="UP000629619">
    <property type="component" value="Unassembled WGS sequence"/>
</dbReference>
<evidence type="ECO:0000256" key="1">
    <source>
        <dbReference type="SAM" id="Phobius"/>
    </source>
</evidence>